<name>A0ABD4SEA2_9LACO</name>
<gene>
    <name evidence="1" type="ORF">LOB39_07235</name>
</gene>
<comment type="caution">
    <text evidence="1">The sequence shown here is derived from an EMBL/GenBank/DDBJ whole genome shotgun (WGS) entry which is preliminary data.</text>
</comment>
<evidence type="ECO:0000313" key="2">
    <source>
        <dbReference type="Proteomes" id="UP001320314"/>
    </source>
</evidence>
<reference evidence="1 2" key="1">
    <citation type="submission" date="2021-12" db="EMBL/GenBank/DDBJ databases">
        <title>Antimicrobial susceptibility of Lactobacillus delbrueckii subsp. lactis obtained from milk products and other habitats.</title>
        <authorList>
            <person name="Shani N."/>
        </authorList>
    </citation>
    <scope>NUCLEOTIDE SEQUENCE [LARGE SCALE GENOMIC DNA]</scope>
    <source>
        <strain evidence="1 2">CIRM BIA 266</strain>
    </source>
</reference>
<dbReference type="Proteomes" id="UP001320314">
    <property type="component" value="Unassembled WGS sequence"/>
</dbReference>
<sequence>MGGINCRPGKMACRVSEDDQEEYRLEYAHVVKNVFRYIEMFSHANALVEELMFLEQKDTERSSALISKVIEALDRAASYDNFAYAELVELTARLTKESSTVNSESAFLGNFAKTLQSHLLDLEKLSYEYSDNKVIEHLKDGELHTYIRYNEITQLTQRLAEGISETLLLLKKYSEVTLKMEQVEEKSLKRI</sequence>
<dbReference type="RefSeq" id="WP_035174876.1">
    <property type="nucleotide sequence ID" value="NZ_JAJNUD010000017.1"/>
</dbReference>
<organism evidence="1 2">
    <name type="scientific">Lactobacillus delbrueckii subsp. allosunkii</name>
    <dbReference type="NCBI Taxonomy" id="1050107"/>
    <lineage>
        <taxon>Bacteria</taxon>
        <taxon>Bacillati</taxon>
        <taxon>Bacillota</taxon>
        <taxon>Bacilli</taxon>
        <taxon>Lactobacillales</taxon>
        <taxon>Lactobacillaceae</taxon>
        <taxon>Lactobacillus</taxon>
    </lineage>
</organism>
<accession>A0ABD4SEA2</accession>
<dbReference type="EMBL" id="JAJNUD010000017">
    <property type="protein sequence ID" value="MCD5518350.1"/>
    <property type="molecule type" value="Genomic_DNA"/>
</dbReference>
<proteinExistence type="predicted"/>
<protein>
    <submittedName>
        <fullName evidence="1">Uncharacterized protein</fullName>
    </submittedName>
</protein>
<evidence type="ECO:0000313" key="1">
    <source>
        <dbReference type="EMBL" id="MCD5518350.1"/>
    </source>
</evidence>
<dbReference type="AlphaFoldDB" id="A0ABD4SEA2"/>